<sequence>MTVNRASTGPNDFVEYRFSRPVQNLDYLSASLKNAGSAQVTVQALGSGISRKLSVPTANNTGLRPVKVALHSASAKPFTAVRIYPGKTTSFALQDLKVCRLPQSVLSPWNTPQQPGGQ</sequence>
<gene>
    <name evidence="1" type="ORF">GCM10008955_32350</name>
</gene>
<proteinExistence type="predicted"/>
<dbReference type="Proteomes" id="UP000647587">
    <property type="component" value="Unassembled WGS sequence"/>
</dbReference>
<comment type="caution">
    <text evidence="1">The sequence shown here is derived from an EMBL/GenBank/DDBJ whole genome shotgun (WGS) entry which is preliminary data.</text>
</comment>
<evidence type="ECO:0000313" key="1">
    <source>
        <dbReference type="EMBL" id="GGK35916.1"/>
    </source>
</evidence>
<protein>
    <submittedName>
        <fullName evidence="1">Uncharacterized protein</fullName>
    </submittedName>
</protein>
<evidence type="ECO:0000313" key="2">
    <source>
        <dbReference type="Proteomes" id="UP000647587"/>
    </source>
</evidence>
<organism evidence="1 2">
    <name type="scientific">Deinococcus malanensis</name>
    <dbReference type="NCBI Taxonomy" id="1706855"/>
    <lineage>
        <taxon>Bacteria</taxon>
        <taxon>Thermotogati</taxon>
        <taxon>Deinococcota</taxon>
        <taxon>Deinococci</taxon>
        <taxon>Deinococcales</taxon>
        <taxon>Deinococcaceae</taxon>
        <taxon>Deinococcus</taxon>
    </lineage>
</organism>
<accession>A0ABQ2EZJ6</accession>
<dbReference type="RefSeq" id="WP_386839673.1">
    <property type="nucleotide sequence ID" value="NZ_JBHUEV010000002.1"/>
</dbReference>
<reference evidence="2" key="1">
    <citation type="journal article" date="2019" name="Int. J. Syst. Evol. Microbiol.">
        <title>The Global Catalogue of Microorganisms (GCM) 10K type strain sequencing project: providing services to taxonomists for standard genome sequencing and annotation.</title>
        <authorList>
            <consortium name="The Broad Institute Genomics Platform"/>
            <consortium name="The Broad Institute Genome Sequencing Center for Infectious Disease"/>
            <person name="Wu L."/>
            <person name="Ma J."/>
        </authorList>
    </citation>
    <scope>NUCLEOTIDE SEQUENCE [LARGE SCALE GENOMIC DNA]</scope>
    <source>
        <strain evidence="2">JCM 30331</strain>
    </source>
</reference>
<name>A0ABQ2EZJ6_9DEIO</name>
<keyword evidence="2" id="KW-1185">Reference proteome</keyword>
<dbReference type="EMBL" id="BMPP01000015">
    <property type="protein sequence ID" value="GGK35916.1"/>
    <property type="molecule type" value="Genomic_DNA"/>
</dbReference>